<feature type="region of interest" description="Disordered" evidence="1">
    <location>
        <begin position="814"/>
        <end position="836"/>
    </location>
</feature>
<dbReference type="Proteomes" id="UP000186817">
    <property type="component" value="Unassembled WGS sequence"/>
</dbReference>
<feature type="compositionally biased region" description="Low complexity" evidence="1">
    <location>
        <begin position="485"/>
        <end position="499"/>
    </location>
</feature>
<protein>
    <recommendedName>
        <fullName evidence="2">DUF4116 domain-containing protein</fullName>
    </recommendedName>
</protein>
<keyword evidence="4" id="KW-1185">Reference proteome</keyword>
<gene>
    <name evidence="3" type="ORF">AK812_SmicGene1276</name>
</gene>
<dbReference type="AlphaFoldDB" id="A0A1Q9F4L4"/>
<feature type="region of interest" description="Disordered" evidence="1">
    <location>
        <begin position="477"/>
        <end position="499"/>
    </location>
</feature>
<evidence type="ECO:0000313" key="3">
    <source>
        <dbReference type="EMBL" id="OLQ14628.1"/>
    </source>
</evidence>
<feature type="region of interest" description="Disordered" evidence="1">
    <location>
        <begin position="137"/>
        <end position="181"/>
    </location>
</feature>
<feature type="region of interest" description="Disordered" evidence="1">
    <location>
        <begin position="518"/>
        <end position="556"/>
    </location>
</feature>
<feature type="compositionally biased region" description="Low complexity" evidence="1">
    <location>
        <begin position="156"/>
        <end position="173"/>
    </location>
</feature>
<dbReference type="Pfam" id="PF13475">
    <property type="entry name" value="DUF4116"/>
    <property type="match status" value="1"/>
</dbReference>
<organism evidence="3 4">
    <name type="scientific">Symbiodinium microadriaticum</name>
    <name type="common">Dinoflagellate</name>
    <name type="synonym">Zooxanthella microadriatica</name>
    <dbReference type="NCBI Taxonomy" id="2951"/>
    <lineage>
        <taxon>Eukaryota</taxon>
        <taxon>Sar</taxon>
        <taxon>Alveolata</taxon>
        <taxon>Dinophyceae</taxon>
        <taxon>Suessiales</taxon>
        <taxon>Symbiodiniaceae</taxon>
        <taxon>Symbiodinium</taxon>
    </lineage>
</organism>
<evidence type="ECO:0000259" key="2">
    <source>
        <dbReference type="Pfam" id="PF13475"/>
    </source>
</evidence>
<feature type="domain" description="DUF4116" evidence="2">
    <location>
        <begin position="750"/>
        <end position="795"/>
    </location>
</feature>
<sequence>MKRTAHVAGIANIESGIISLRLKSLSLRPSSATSSSPSAWCSPGPPPVEDMLTQIQDGTYTTHESKRDLTGRKIFNHLCYVQNRHGFQVGLKGEWSLTAETALCLWLSSPKKGFRQKTVETTLAITDMPATTALAIADTPDTENLNNTNDDRTVHSSSSGSSSSSSSSGSDSSMPQTKRGLHAHVKKLKASNAQLKADFEETSKDLFLATEILVMMGLAEKGKTPAAQALALAISEYWMLVDNMVWDVKPSFRLCSSLHQLRGEPRKKHVPDILDDPDMNVIPMPELKAFLDASLEESFTVERWTTSKFVRNQLRILCDNKINEDADRWISPGQATIPHEVFLHHRPGLPREVMFALVVNTNRACYIRKAGTGTNPVPLIQYEDGVMDFISDSGKALLDRMKSGGKSPPSDWLEKRQWSHDFVSMVLEKGRAPERTTVTFEKCLFDKTKRRVERKPDVPFSGRVVVDLESTDLVAPASRTEHPAAPRATKPATAPWTPVPVKKEPGVFASLPMASGSAPIDLNTPSPRPAQAKRRRVHCDGSASEDDDGLPRVGEAPEDDCVCAKETLQKLTKSTPPSTGWGHFRDVHGSAIMYFIALSEYPAASIPMTFAIGHEVHVKCDSLDKKHPGKPRANGKRKPYGYGWFMAVDPRTLRVLVVSCLHQPEGNEVMDGILTRLLPKCPLLDGVVLDRACAFLPHAKRTRKFAQVGYWCVDYFHGAKHSDHCPCNPHHVRRLARRFANVNTSAAEQDRGIVLAAVRQRGAALRYASEELRADREIVLAAARQSKRSLMYAANVLKKDAAFIQEASTQKPLPPTVASELPVGRVDPTGPYGPGL</sequence>
<reference evidence="3 4" key="1">
    <citation type="submission" date="2016-02" db="EMBL/GenBank/DDBJ databases">
        <title>Genome analysis of coral dinoflagellate symbionts highlights evolutionary adaptations to a symbiotic lifestyle.</title>
        <authorList>
            <person name="Aranda M."/>
            <person name="Li Y."/>
            <person name="Liew Y.J."/>
            <person name="Baumgarten S."/>
            <person name="Simakov O."/>
            <person name="Wilson M."/>
            <person name="Piel J."/>
            <person name="Ashoor H."/>
            <person name="Bougouffa S."/>
            <person name="Bajic V.B."/>
            <person name="Ryu T."/>
            <person name="Ravasi T."/>
            <person name="Bayer T."/>
            <person name="Micklem G."/>
            <person name="Kim H."/>
            <person name="Bhak J."/>
            <person name="Lajeunesse T.C."/>
            <person name="Voolstra C.R."/>
        </authorList>
    </citation>
    <scope>NUCLEOTIDE SEQUENCE [LARGE SCALE GENOMIC DNA]</scope>
    <source>
        <strain evidence="3 4">CCMP2467</strain>
    </source>
</reference>
<evidence type="ECO:0000256" key="1">
    <source>
        <dbReference type="SAM" id="MobiDB-lite"/>
    </source>
</evidence>
<comment type="caution">
    <text evidence="3">The sequence shown here is derived from an EMBL/GenBank/DDBJ whole genome shotgun (WGS) entry which is preliminary data.</text>
</comment>
<name>A0A1Q9F4L4_SYMMI</name>
<proteinExistence type="predicted"/>
<dbReference type="InterPro" id="IPR025197">
    <property type="entry name" value="DUF4116"/>
</dbReference>
<evidence type="ECO:0000313" key="4">
    <source>
        <dbReference type="Proteomes" id="UP000186817"/>
    </source>
</evidence>
<dbReference type="OrthoDB" id="414277at2759"/>
<accession>A0A1Q9F4L4</accession>
<dbReference type="EMBL" id="LSRX01000013">
    <property type="protein sequence ID" value="OLQ14628.1"/>
    <property type="molecule type" value="Genomic_DNA"/>
</dbReference>